<evidence type="ECO:0000313" key="3">
    <source>
        <dbReference type="EMBL" id="MBB4861328.1"/>
    </source>
</evidence>
<comment type="caution">
    <text evidence="3">The sequence shown here is derived from an EMBL/GenBank/DDBJ whole genome shotgun (WGS) entry which is preliminary data.</text>
</comment>
<keyword evidence="1" id="KW-0812">Transmembrane</keyword>
<dbReference type="Proteomes" id="UP000566995">
    <property type="component" value="Unassembled WGS sequence"/>
</dbReference>
<organism evidence="3 4">
    <name type="scientific">Pseudomonas nitroreducens</name>
    <dbReference type="NCBI Taxonomy" id="46680"/>
    <lineage>
        <taxon>Bacteria</taxon>
        <taxon>Pseudomonadati</taxon>
        <taxon>Pseudomonadota</taxon>
        <taxon>Gammaproteobacteria</taxon>
        <taxon>Pseudomonadales</taxon>
        <taxon>Pseudomonadaceae</taxon>
        <taxon>Pseudomonas</taxon>
    </lineage>
</organism>
<feature type="transmembrane region" description="Helical" evidence="1">
    <location>
        <begin position="15"/>
        <end position="37"/>
    </location>
</feature>
<keyword evidence="1" id="KW-0472">Membrane</keyword>
<dbReference type="AlphaFoldDB" id="A0A7W7KFI2"/>
<feature type="transmembrane region" description="Helical" evidence="1">
    <location>
        <begin position="94"/>
        <end position="112"/>
    </location>
</feature>
<feature type="domain" description="DotM C-terminal cytoplasmic" evidence="2">
    <location>
        <begin position="212"/>
        <end position="423"/>
    </location>
</feature>
<keyword evidence="1" id="KW-1133">Transmembrane helix</keyword>
<dbReference type="Pfam" id="PF23127">
    <property type="entry name" value="DotM_C"/>
    <property type="match status" value="1"/>
</dbReference>
<sequence length="447" mass="50541">MAKGGGGQDSNLENVGIILIIVVLLAIWGLSQIFWVYATFWKWLRVLEVGFFAFLIPDSVEHLIGFDFEAGLRFLLTSDPDILTAEIISKFDNLYLCFFNWLPGLIICFYGFKLHIQGGDIAFSGWNMENILPKMAPGFKHVKDFIGKHPEKTPLDFYPDDPDTYEYSMAMGERQFATCVPPVGLANAALKDKRLNRPIWVQETGAFDEELARKAFDSQLGPMYAGYNNLDEDAKRITDLLIDKILVKRDEVLPYVQDYLKQAYMIEKARRAGKKQPSRFRYKTQDISHKALADKLMAFVKEQMDAKSDWRPTDSVARSLCASPSLKGVLQQVVADEKLSKHAFVSTGLMTLLEAAREGATLPPLILRWLKGRNRPLWYAISNVGKKTAYTESSGTWAHWLLETECGFAVPYPETTEAIEGLRVALGLTAREGQTQDHSDDMWEMGI</sequence>
<protein>
    <recommendedName>
        <fullName evidence="2">DotM C-terminal cytoplasmic domain-containing protein</fullName>
    </recommendedName>
</protein>
<dbReference type="EMBL" id="JACHLI010000001">
    <property type="protein sequence ID" value="MBB4861328.1"/>
    <property type="molecule type" value="Genomic_DNA"/>
</dbReference>
<reference evidence="3 4" key="1">
    <citation type="submission" date="2020-08" db="EMBL/GenBank/DDBJ databases">
        <title>Functional genomics of gut bacteria from endangered species of beetles.</title>
        <authorList>
            <person name="Carlos-Shanley C."/>
        </authorList>
    </citation>
    <scope>NUCLEOTIDE SEQUENCE [LARGE SCALE GENOMIC DNA]</scope>
    <source>
        <strain evidence="3 4">S00179</strain>
    </source>
</reference>
<evidence type="ECO:0000256" key="1">
    <source>
        <dbReference type="SAM" id="Phobius"/>
    </source>
</evidence>
<proteinExistence type="predicted"/>
<name>A0A7W7KFI2_PSENT</name>
<accession>A0A7W7KFI2</accession>
<evidence type="ECO:0000259" key="2">
    <source>
        <dbReference type="Pfam" id="PF23127"/>
    </source>
</evidence>
<evidence type="ECO:0000313" key="4">
    <source>
        <dbReference type="Proteomes" id="UP000566995"/>
    </source>
</evidence>
<gene>
    <name evidence="3" type="ORF">HNP46_000139</name>
</gene>
<dbReference type="InterPro" id="IPR056464">
    <property type="entry name" value="DotM_C"/>
</dbReference>
<dbReference type="RefSeq" id="WP_184585598.1">
    <property type="nucleotide sequence ID" value="NZ_JACHLI010000001.1"/>
</dbReference>